<protein>
    <recommendedName>
        <fullName evidence="3">Cyclic nucleotide-binding domain-containing protein</fullName>
    </recommendedName>
</protein>
<geneLocation type="plasmid" evidence="1">
    <name>2</name>
</geneLocation>
<dbReference type="KEGG" id="nfr:ERS450000_04415"/>
<dbReference type="AlphaFoldDB" id="A0A0H5P1M8"/>
<keyword evidence="1" id="KW-0614">Plasmid</keyword>
<proteinExistence type="predicted"/>
<dbReference type="RefSeq" id="WP_159033823.1">
    <property type="nucleotide sequence ID" value="NZ_CP031418.1"/>
</dbReference>
<name>A0A0H5P1M8_NOCFR</name>
<sequence>MAEDTEHATHHGQQSAHWIVQEGTVRVRAIVDRSGRVTELDGIPLGECFGSMDRGLWEAVLRQYELQRDARYTKSLDETRARIRRTRR</sequence>
<dbReference type="EMBL" id="LN868939">
    <property type="protein sequence ID" value="CRY81438.1"/>
    <property type="molecule type" value="Genomic_DNA"/>
</dbReference>
<accession>A0A0H5P1M8</accession>
<dbReference type="Proteomes" id="UP000057820">
    <property type="component" value="Plasmid 2"/>
</dbReference>
<reference evidence="2" key="1">
    <citation type="submission" date="2015-03" db="EMBL/GenBank/DDBJ databases">
        <authorList>
            <consortium name="Pathogen Informatics"/>
        </authorList>
    </citation>
    <scope>NUCLEOTIDE SEQUENCE [LARGE SCALE GENOMIC DNA]</scope>
    <source>
        <strain evidence="2">NCTC11134</strain>
        <plasmid evidence="2">2</plasmid>
    </source>
</reference>
<evidence type="ECO:0008006" key="3">
    <source>
        <dbReference type="Google" id="ProtNLM"/>
    </source>
</evidence>
<evidence type="ECO:0000313" key="1">
    <source>
        <dbReference type="EMBL" id="CRY81438.1"/>
    </source>
</evidence>
<evidence type="ECO:0000313" key="2">
    <source>
        <dbReference type="Proteomes" id="UP000057820"/>
    </source>
</evidence>
<organism evidence="1 2">
    <name type="scientific">Nocardia farcinica</name>
    <dbReference type="NCBI Taxonomy" id="37329"/>
    <lineage>
        <taxon>Bacteria</taxon>
        <taxon>Bacillati</taxon>
        <taxon>Actinomycetota</taxon>
        <taxon>Actinomycetes</taxon>
        <taxon>Mycobacteriales</taxon>
        <taxon>Nocardiaceae</taxon>
        <taxon>Nocardia</taxon>
    </lineage>
</organism>
<gene>
    <name evidence="1" type="ORF">ERS450000_04415</name>
</gene>